<keyword evidence="5" id="KW-0479">Metal-binding</keyword>
<keyword evidence="8" id="KW-0862">Zinc</keyword>
<dbReference type="Gene3D" id="3.30.40.10">
    <property type="entry name" value="Zinc/RING finger domain, C3HC4 (zinc finger)"/>
    <property type="match status" value="2"/>
</dbReference>
<feature type="compositionally biased region" description="Polar residues" evidence="16">
    <location>
        <begin position="837"/>
        <end position="850"/>
    </location>
</feature>
<dbReference type="VEuPathDB" id="PlasmoDB:PCOAH_00033830"/>
<feature type="region of interest" description="Disordered" evidence="16">
    <location>
        <begin position="5564"/>
        <end position="5595"/>
    </location>
</feature>
<dbReference type="SUPFAM" id="SSF47370">
    <property type="entry name" value="Bromodomain"/>
    <property type="match status" value="1"/>
</dbReference>
<dbReference type="GeneID" id="30910114"/>
<dbReference type="GO" id="GO:0008270">
    <property type="term" value="F:zinc ion binding"/>
    <property type="evidence" value="ECO:0007669"/>
    <property type="project" value="UniProtKB-KW"/>
</dbReference>
<dbReference type="GO" id="GO:0045944">
    <property type="term" value="P:positive regulation of transcription by RNA polymerase II"/>
    <property type="evidence" value="ECO:0007669"/>
    <property type="project" value="TreeGrafter"/>
</dbReference>
<dbReference type="Proteomes" id="UP000092716">
    <property type="component" value="Chromosome 11"/>
</dbReference>
<feature type="region of interest" description="Disordered" evidence="16">
    <location>
        <begin position="4770"/>
        <end position="4795"/>
    </location>
</feature>
<dbReference type="Pfam" id="PF00439">
    <property type="entry name" value="Bromodomain"/>
    <property type="match status" value="1"/>
</dbReference>
<feature type="compositionally biased region" description="Basic and acidic residues" evidence="16">
    <location>
        <begin position="3995"/>
        <end position="4098"/>
    </location>
</feature>
<feature type="compositionally biased region" description="Basic and acidic residues" evidence="16">
    <location>
        <begin position="551"/>
        <end position="567"/>
    </location>
</feature>
<evidence type="ECO:0000256" key="13">
    <source>
        <dbReference type="ARBA" id="ARBA00023242"/>
    </source>
</evidence>
<evidence type="ECO:0000256" key="8">
    <source>
        <dbReference type="ARBA" id="ARBA00022833"/>
    </source>
</evidence>
<feature type="domain" description="Bromo" evidence="17">
    <location>
        <begin position="1754"/>
        <end position="1804"/>
    </location>
</feature>
<feature type="region of interest" description="Disordered" evidence="16">
    <location>
        <begin position="4307"/>
        <end position="4330"/>
    </location>
</feature>
<dbReference type="InterPro" id="IPR046341">
    <property type="entry name" value="SET_dom_sf"/>
</dbReference>
<dbReference type="PANTHER" id="PTHR45888">
    <property type="entry name" value="HL01030P-RELATED"/>
    <property type="match status" value="1"/>
</dbReference>
<dbReference type="Pfam" id="PF00856">
    <property type="entry name" value="SET"/>
    <property type="match status" value="1"/>
</dbReference>
<feature type="compositionally biased region" description="Basic and acidic residues" evidence="16">
    <location>
        <begin position="1505"/>
        <end position="1526"/>
    </location>
</feature>
<feature type="compositionally biased region" description="Polar residues" evidence="16">
    <location>
        <begin position="1176"/>
        <end position="1186"/>
    </location>
</feature>
<evidence type="ECO:0000259" key="17">
    <source>
        <dbReference type="PROSITE" id="PS50014"/>
    </source>
</evidence>
<dbReference type="InterPro" id="IPR036427">
    <property type="entry name" value="Bromodomain-like_sf"/>
</dbReference>
<evidence type="ECO:0000259" key="19">
    <source>
        <dbReference type="PROSITE" id="PS50280"/>
    </source>
</evidence>
<feature type="region of interest" description="Disordered" evidence="16">
    <location>
        <begin position="478"/>
        <end position="597"/>
    </location>
</feature>
<gene>
    <name evidence="22" type="ORF">PCOAH_00033830</name>
</gene>
<feature type="compositionally biased region" description="Basic and acidic residues" evidence="16">
    <location>
        <begin position="578"/>
        <end position="590"/>
    </location>
</feature>
<evidence type="ECO:0000259" key="18">
    <source>
        <dbReference type="PROSITE" id="PS50016"/>
    </source>
</evidence>
<feature type="compositionally biased region" description="Basic residues" evidence="16">
    <location>
        <begin position="3030"/>
        <end position="3052"/>
    </location>
</feature>
<feature type="compositionally biased region" description="Basic and acidic residues" evidence="16">
    <location>
        <begin position="489"/>
        <end position="500"/>
    </location>
</feature>
<dbReference type="InterPro" id="IPR003616">
    <property type="entry name" value="Post-SET_dom"/>
</dbReference>
<feature type="compositionally biased region" description="Polar residues" evidence="16">
    <location>
        <begin position="568"/>
        <end position="577"/>
    </location>
</feature>
<feature type="domain" description="Post-SET" evidence="20">
    <location>
        <begin position="6179"/>
        <end position="6195"/>
    </location>
</feature>
<organism evidence="22 23">
    <name type="scientific">Plasmodium coatneyi</name>
    <dbReference type="NCBI Taxonomy" id="208452"/>
    <lineage>
        <taxon>Eukaryota</taxon>
        <taxon>Sar</taxon>
        <taxon>Alveolata</taxon>
        <taxon>Apicomplexa</taxon>
        <taxon>Aconoidasida</taxon>
        <taxon>Haemosporida</taxon>
        <taxon>Plasmodiidae</taxon>
        <taxon>Plasmodium</taxon>
    </lineage>
</organism>
<feature type="region of interest" description="Disordered" evidence="16">
    <location>
        <begin position="2589"/>
        <end position="2648"/>
    </location>
</feature>
<evidence type="ECO:0000259" key="20">
    <source>
        <dbReference type="PROSITE" id="PS50868"/>
    </source>
</evidence>
<feature type="compositionally biased region" description="Basic and acidic residues" evidence="16">
    <location>
        <begin position="1408"/>
        <end position="1426"/>
    </location>
</feature>
<evidence type="ECO:0000256" key="6">
    <source>
        <dbReference type="ARBA" id="ARBA00022737"/>
    </source>
</evidence>
<feature type="compositionally biased region" description="Basic residues" evidence="16">
    <location>
        <begin position="942"/>
        <end position="952"/>
    </location>
</feature>
<evidence type="ECO:0000256" key="2">
    <source>
        <dbReference type="ARBA" id="ARBA00022603"/>
    </source>
</evidence>
<proteinExistence type="predicted"/>
<keyword evidence="11 14" id="KW-0103">Bromodomain</keyword>
<accession>A0A1B1E2R0</accession>
<evidence type="ECO:0000256" key="9">
    <source>
        <dbReference type="ARBA" id="ARBA00022853"/>
    </source>
</evidence>
<dbReference type="GO" id="GO:0042800">
    <property type="term" value="F:histone H3K4 methyltransferase activity"/>
    <property type="evidence" value="ECO:0007669"/>
    <property type="project" value="TreeGrafter"/>
</dbReference>
<feature type="domain" description="SET" evidence="19">
    <location>
        <begin position="6054"/>
        <end position="6171"/>
    </location>
</feature>
<dbReference type="SMART" id="SM00297">
    <property type="entry name" value="BROMO"/>
    <property type="match status" value="1"/>
</dbReference>
<feature type="compositionally biased region" description="Basic and acidic residues" evidence="16">
    <location>
        <begin position="202"/>
        <end position="220"/>
    </location>
</feature>
<feature type="compositionally biased region" description="Basic and acidic residues" evidence="16">
    <location>
        <begin position="5029"/>
        <end position="5038"/>
    </location>
</feature>
<feature type="compositionally biased region" description="Basic residues" evidence="16">
    <location>
        <begin position="2622"/>
        <end position="2631"/>
    </location>
</feature>
<feature type="compositionally biased region" description="Basic and acidic residues" evidence="16">
    <location>
        <begin position="3957"/>
        <end position="3985"/>
    </location>
</feature>
<keyword evidence="10" id="KW-0805">Transcription regulation</keyword>
<keyword evidence="23" id="KW-1185">Reference proteome</keyword>
<evidence type="ECO:0000256" key="11">
    <source>
        <dbReference type="ARBA" id="ARBA00023117"/>
    </source>
</evidence>
<keyword evidence="7 15" id="KW-0863">Zinc-finger</keyword>
<protein>
    <submittedName>
        <fullName evidence="22">SET-domain protein</fullName>
    </submittedName>
</protein>
<feature type="compositionally biased region" description="Basic and acidic residues" evidence="16">
    <location>
        <begin position="4376"/>
        <end position="4392"/>
    </location>
</feature>
<evidence type="ECO:0000256" key="10">
    <source>
        <dbReference type="ARBA" id="ARBA00023015"/>
    </source>
</evidence>
<feature type="compositionally biased region" description="Acidic residues" evidence="16">
    <location>
        <begin position="1527"/>
        <end position="1537"/>
    </location>
</feature>
<feature type="compositionally biased region" description="Basic and acidic residues" evidence="16">
    <location>
        <begin position="909"/>
        <end position="938"/>
    </location>
</feature>
<dbReference type="InterPro" id="IPR001487">
    <property type="entry name" value="Bromodomain"/>
</dbReference>
<name>A0A1B1E2R0_9APIC</name>
<dbReference type="PROSITE" id="PS51805">
    <property type="entry name" value="EPHD"/>
    <property type="match status" value="1"/>
</dbReference>
<dbReference type="CDD" id="cd04369">
    <property type="entry name" value="Bromodomain"/>
    <property type="match status" value="1"/>
</dbReference>
<dbReference type="CDD" id="cd10518">
    <property type="entry name" value="SET_SETD1-like"/>
    <property type="match status" value="1"/>
</dbReference>
<feature type="region of interest" description="Disordered" evidence="16">
    <location>
        <begin position="5609"/>
        <end position="5632"/>
    </location>
</feature>
<feature type="region of interest" description="Disordered" evidence="16">
    <location>
        <begin position="3029"/>
        <end position="3062"/>
    </location>
</feature>
<feature type="region of interest" description="Disordered" evidence="16">
    <location>
        <begin position="118"/>
        <end position="220"/>
    </location>
</feature>
<evidence type="ECO:0000256" key="1">
    <source>
        <dbReference type="ARBA" id="ARBA00004123"/>
    </source>
</evidence>
<dbReference type="SUPFAM" id="SSF82199">
    <property type="entry name" value="SET domain"/>
    <property type="match status" value="1"/>
</dbReference>
<keyword evidence="2" id="KW-0489">Methyltransferase</keyword>
<feature type="region of interest" description="Disordered" evidence="16">
    <location>
        <begin position="4349"/>
        <end position="4392"/>
    </location>
</feature>
<dbReference type="InterPro" id="IPR011011">
    <property type="entry name" value="Znf_FYVE_PHD"/>
</dbReference>
<dbReference type="InterPro" id="IPR019787">
    <property type="entry name" value="Znf_PHD-finger"/>
</dbReference>
<dbReference type="Gene3D" id="2.170.270.10">
    <property type="entry name" value="SET domain"/>
    <property type="match status" value="1"/>
</dbReference>
<dbReference type="Gene3D" id="1.20.920.10">
    <property type="entry name" value="Bromodomain-like"/>
    <property type="match status" value="1"/>
</dbReference>
<dbReference type="InterPro" id="IPR013083">
    <property type="entry name" value="Znf_RING/FYVE/PHD"/>
</dbReference>
<dbReference type="KEGG" id="pcot:PCOAH_00033830"/>
<feature type="region of interest" description="Disordered" evidence="16">
    <location>
        <begin position="4950"/>
        <end position="5081"/>
    </location>
</feature>
<feature type="region of interest" description="Disordered" evidence="16">
    <location>
        <begin position="1160"/>
        <end position="1189"/>
    </location>
</feature>
<dbReference type="InterPro" id="IPR001965">
    <property type="entry name" value="Znf_PHD"/>
</dbReference>
<dbReference type="SMART" id="SM00249">
    <property type="entry name" value="PHD"/>
    <property type="match status" value="4"/>
</dbReference>
<feature type="region of interest" description="Disordered" evidence="16">
    <location>
        <begin position="2537"/>
        <end position="2572"/>
    </location>
</feature>
<feature type="compositionally biased region" description="Basic and acidic residues" evidence="16">
    <location>
        <begin position="156"/>
        <end position="167"/>
    </location>
</feature>
<feature type="compositionally biased region" description="Basic and acidic residues" evidence="16">
    <location>
        <begin position="3916"/>
        <end position="3925"/>
    </location>
</feature>
<feature type="region of interest" description="Disordered" evidence="16">
    <location>
        <begin position="2150"/>
        <end position="2204"/>
    </location>
</feature>
<dbReference type="GO" id="GO:0032259">
    <property type="term" value="P:methylation"/>
    <property type="evidence" value="ECO:0007669"/>
    <property type="project" value="UniProtKB-KW"/>
</dbReference>
<dbReference type="EMBL" id="CP016249">
    <property type="protein sequence ID" value="ANQ09312.1"/>
    <property type="molecule type" value="Genomic_DNA"/>
</dbReference>
<evidence type="ECO:0000256" key="12">
    <source>
        <dbReference type="ARBA" id="ARBA00023163"/>
    </source>
</evidence>
<evidence type="ECO:0000259" key="21">
    <source>
        <dbReference type="PROSITE" id="PS51805"/>
    </source>
</evidence>
<feature type="compositionally biased region" description="Polar residues" evidence="16">
    <location>
        <begin position="5573"/>
        <end position="5583"/>
    </location>
</feature>
<dbReference type="OrthoDB" id="308383at2759"/>
<evidence type="ECO:0000256" key="4">
    <source>
        <dbReference type="ARBA" id="ARBA00022691"/>
    </source>
</evidence>
<evidence type="ECO:0000256" key="7">
    <source>
        <dbReference type="ARBA" id="ARBA00022771"/>
    </source>
</evidence>
<dbReference type="SMART" id="SM00317">
    <property type="entry name" value="SET"/>
    <property type="match status" value="1"/>
</dbReference>
<dbReference type="InterPro" id="IPR034732">
    <property type="entry name" value="EPHD"/>
</dbReference>
<keyword evidence="3" id="KW-0808">Transferase</keyword>
<dbReference type="InterPro" id="IPR001214">
    <property type="entry name" value="SET_dom"/>
</dbReference>
<sequence>MSKSPSEKDKMRKERQEHKDKSQGVHDDRWGHVISKLFSIKKTQDRSSEKWKKEKETTASVKYDLRELISYKSICTLKDDGVHGHKIGHSNTLDDFQMYKTNFLSDSITDFSKLEIKGTLNANSPPTSYKNRINDNGKRRNTSKDSNRTNRRNRSKDKARSCDDQKGAKKQGSLRTTDIEIVKEKRPKLKTDEKGRSKRNRRPVEVHHSRKKFLVERGGRERSSAVKCSDSLNNNRVCKTPSPKALHTKKQKISSVAEDTFEIQKCKKNICLKKLRSEGKTYHSDNDNSKRSNFFSCKFLQNLDFNKAKANNNFPMQLSSAHGKTDHHHECKKKHKKIHFANHSDNKVNSCFCNCDTSCERNSHSDTYVICSPQKKKKGKIKSPHNIRFCDKFVKKNQCNDREDKMVFPNSSRLCNSYFCAHKRKRRSEISQGKKSRVRKGANCRLPYPNYNFTLRNIQKRKKIYFHFRKSRKCRLKKKEGVKKKKRDKVGTRRLSEEINKMINPMEEGGPPKGENIPVVDKADPHANVMQSETDCKPTECSIIGGEEDKDDLHEVDIEPPDRKTQEEQNAQQSSQDLRNKYEDPSKEDNPENEPLATNLFGEINNQINQPPIDSPLGKDKNEMAEGSHKELKITGKNFLKYDEEIFEKFYNDVHLNIGKIVTNRRKKYFLTYKIVKDSYFRILILNSEKLEKNILQAIAIQDVILYDKNVKIFSDPFYVRNSSKLYAVKFLKVFSLKYLKKIKKMSDIIFSDAEEGNLNVKTENCESTDLHIATEENASSTGKQKDDLGKNDLSKKVPTDSADEPPNGNHSEGTETNEESGLKGAIKEDTQDGETTDAQKNAPEGSNMSDGDGGNENKCSDNEDEEIHAMNNSSDNYDHVSNGGSKKINKGAKNSDKENPPKGNARINTKDKKGNEDVNKKKNGKDSPVKKKPKELSKSVNNKKSKTRSNVKVKSENEALSKEEEEHNYTGVIYNDKKKFYFNVHRIVDIIKMVKGSEEKTKFYLDGHNNNMKKKWKLLKKVEKTLFLENLVMDDEDVLFKRPKFFNCLIEESIDNYNVMYEAENGTMHLFENKLDRLKKKKGGNKAEADTSNKYIELKDEERGFKYIGYRVSFELKKDNKKKSNFKTGIIKYYSPKYKQFFIHHIENFKCNGSIAGSPKSTSRDMGYSRGGSKSRATTPSLYNNSKEHHPFADIESAQYGKVDQEMDKPISDRQNGEQPHAEVTNQNNDCIVRSEEMMYLNYEKKLDEENGKKKCDFIFSDVKGWYSPHFYNIKVLKTVREFERFDILDKNDKKKEQIDYNLLKRKDECSICKDSILFMKGHDHYTSNLSSIIYDLSSEMEKKEMDEQNMINVYWGIKCFICSKKFHANCLDDEVIITKWYDKNVLMKEYKKYIYKNSLKKDKKCFKGDKEKGKRSSTKKEEKSKRVKKNTNNVSDSKCTGGGGDSKSNKHKKNSSGKRTTGSSKNGSNGAVKEENDDQEEKSSKRKRKKGGKECANQNRNVKNNDSENDYKSDDKDEQNKSDELNDEEDTDTEENNCTKSKSKKQRKCINYVPAVKYNDMSYKKYVCKDCYRCIYCCESIYNYKQTPNIANYVICKTCNMVAHGSCCFPNVPDIYLFNWKCDECLKCNKCDYSNLCFINYNEWEFHLDCCINCYKEYEKKNFCIMCNEKYEIDDSNKWVQCDVCKFWIHLNCDKDESRNIETLSIKSINYKCPTCRSGSFHDKIERILYLFFLLDKYKNFTFHVPINFYIYWRIVKIPMNLYIMKKKIWEKKYSTILEFLYDFFLIIHNAKTVHMPNTPIYRNACIFEKKGKVIIKNMFNLENEDLNKFIDDCLETYKKDTNEVVTNDNNKVEEEGKNYDGMFTSGVNKVAASICNNNRDDILANSLDNHMDKKNVVLKSYHSENMNHLGYPGTGKKMIPTVGEFTKSGFYPNPDGDISHTGGINHRDSDDENFGENSLLNEYSMHEGMHNSSGRTYQSNRCLNGDDTFGSGIIKSETNVQSYISGTDLYNDYTPMEEKYPMGGAYDRNTVDMPASKDDMTLYNLNNNDVGKSLLNNNLLRKRKLEVLEKDITQYELHELFNFKSDCVFIEKNEEMFVPQNCGITSYNILTVNVKGKIYFNRSFDKFDEFDVCKVRKLHLLTGGSFSSSCGSAKGESSSEGNTQQGNHSSKEEKTPLVNDEQGSMSTEENPKGENKVNSNHAQSNVFVKDNIFMIDIRKDKVKMNQVVKVETRIFNPVNDAYKFLKCMQIVFFDQNGPSEHTPSKNVSSVGMNYLTRRVNYSSSDDESADDVTVEHVDRNKGEAISLDDIISLMEGRRSNGGSKERYQSSANRRNVPIEKNVPNKKIKLFNNDILKEYCHVCGCIEYKNPLIYCGSCGVSLHYACANISNPFLFNLTGYAEHRKEINQIFNIITRNFKCNQCIKCDKCDTHFSDAVRDTFYSNITCMDTYCGNDFMKKTTLSYFYNLKIEVVTLKKDKNERRRKMLADIDAIKFVEKGEVTSPMISELSGSPRSEEKSMQQPCALLKVELGESCPVNHPSTEKMEKQNVNDNNDQQGENQLDSNNQPLCSKKRKMQNSIDVDIQVKGQIGDPNTTGTIADVKEESKTVQTNSELELSPNKKKVSPKRRTSSEKNEENEKMDQSAPSSIVTILNIHDVTQRVIKCFCCGKSVHSECFYRIDNSGDSADKNDNDVHKKIVRTIFRRSYVKKNHSKKLHSPGKLVKGLYTSNEATLRISKNNTPMGSGQIGEEGNTAEGNNLITSFTSQDNETTTTTTEGTNAAAMMMVVPPQFKSSTPKKNKLGTHLSSSHIVSEDMHTSVKCIMNRNSAEECTIQSTSVNINSKAECSILSNHITVLKRNEINTSENSPLNNDPSNSDVIPSDEFVREFLKDEKKAETYIETVVINGKVYNKHLMNEIYDVIRQKKNAKVKNLSHLFIANIDEAVMYSVLNELLKGLYSYLNEKLNYYRSNRNLKSVLKMEKTDKSKKEKNDLFDKKNLIKDNRDDMKISGMLLKISALISETFSVPSKRRASNGKNGNRKRSSTSCRKRAINDNPSGRSMSYTASEHFKGNNPSCVQVNKTNDTLLFGTNADNAFATPPYSVHSAENHRNSPIHVDRFGTYEMKHCSSANGGNHFDGANNGKGVPNFVDMMNVNDVSATGATGLSSSAGLSDIGEHAEPKVRNLTSRKNKNGTNMNKSIYTTRCKFNEKNIEKLTSPTGKNTNSAYSSPKMNYSPIRKIINFDKTNNVKVNLNSVSNYNSVPIVNNTSNVNGMRDMGGLNSMHNINTISSVNSLNSVNNVSNFDGENLCRSSSVNLQNVSVDVGSSVYNLISVNNNVNTSNTVNVSDVLGNSLNANGINIVQNINVQNNNNTVINVNGIEGRKESFVNYAHMGNAGTINTMSSIGSVINTSGMGSINGVMTDTGMSNLDSALPPGGTLFGGNHTAHINSMNEMIHPFSKATCANDGENVYHYNDNMEACNVPSNVGSIFVNDANIHPAPTAYAHGKLDYEVNEASQEKNVYGSYLHSNEMNTYKNNYYFYNQLGNGSNSPPKDDMANVNMPLDYYTPIRNGSNNFNPEMNVTPFEGRINNESFEMNRKIMINVNASNEQSILYRDNVNVNLHSKEVSDVYRDRSSSSEFRNMNYGNISDGYEVRSQNKFTDINSVYNKNMNKKDQAHTKTLLKSNIPNLDKFINSNKNKKSSPASEKLAGEDNIGGNVCGSGNYNYNHRYGSNYSGSFDPSVFNYNENAPSVGNVNEGANVIAPEFHTPNENPNFSDNILHKENMINIRVEKNISNNADHVVKSVQKCILYNHHGKEGIHINMSNEVKYNMQNGQTYASGEAMEGAELARNKKGKLNFYCKNILIKKENVNSDINGVSGISTENANELESCNNNVSDQMEKKKRRGGNSASNGKERKKERSRANQSATENGSQNKNARRKKGRDKNEQDEEAEKVEKKPARNVKKKEEKKEMEEEKNQEKEKKKARPRKRASKEEKQDEKEKEKEQEQSKDKAKENKRKDTKGEKCEKDSKATKSSKVERETKRVRVKKEESSQEGQKEGKEEKRVRGKDKEDEKKRRRKTNENAEEKEKKKASESRTTQVKTKKETNEGKVDAENNNLAEDKLHEVKGNSSSTVIPLSSKFVSGSTYIPDVPKNCSMEGRCKMDDSYVTESDEELCLCSDGSESDNSTMNRGRAGSNRRRSRINKLSGFLKKNKFVLKSKFKRITPNTYLCHSCVVLYKSDFSFNAFKEEIASVEKRVSGNGNETSILCDDNVAKVKREISANEGEVPVEQNSIMKGVVVEGKEEQNPDGTDDGVTHSTNAINDGTGELLCNPSACEELVNVDAKQNGGDEGDERNEATMDGQNVDGAPPENDEKNVPVNKTHDCKGSNNQEEKDYFAIINEPSGKCHPDGIYWMNKISAHNNTFFNRAYLKGMKATTNIRYFLERKGDVYKCSICCMICEYKIGKGDNSAPDSAPDSALEKTAEDENDNLNNLLLCNACSLRHGHIQKYLISYPENSSYRSKTTFTLNKERSEKRKLYELVYLVIKMSFRFMYYKKNFFKAFCHLLDEFLRRNKSNVKLLYRLYFGKTFFKYDEFFPFFIKKVRRDKNLRLLFGRSGNMVMPFGSTHQHVLRYALNLFCVRLSYCCRKGKGKSSGATNSVRMSLTARKLLFCYYKKGVSSGTENRGSYFDHVVSYSLYFLHLYYLHKLHDSEKVRIMGRKKRRKVNHNLFLKMKNTEAFAGALRTLNRSQSEWPILLRENHMTKKDLTTSSPSSSACKKGQPKGGKSKLFSKRNAKGAASLLLYEKTCNEYKRDDQNEKDTLVISPFQSGKCQKKVKQYVKKIKCTIKNKLNLYVKIMLNMYMQESLNMIKWQDDDRKRLNRGNTKTCLLCHYGNYLYKGRLIPFYDIFIHSECLKWSLNCIQYYKLNSSSCECRSRIVQEAMESKVNVKKNPSNDRKGARSPSSKGDKMKSAESGSCSVKNEPVGGGTENADRNNAHTAAQVKSANGSTSHVDGANLSSTHESSNHLDDDTNKGGLPNGAIGTPVKREECCGESEAGQQNHNEENLSKGMTNPEENLNVKKSIKNIKLKDNIEWRENKNFFHNYEHIIEIEEDDVKEIIYDSINSTCFLCGYKNASIYCSNENCNIKFHLNCAFYSTMVKNSHQNIFFYYVKCFKLIKFNKDTIFYKYCHSSSNGEDKKLVQSLYEDIFPVHIIYNVKKVWCNKCWNAKKIYDSFYINKENMHCSSASEPSKEVEKVKGRPEEQAKNVEHAEPANCTAKDEEVIQGDITPACSNLNQDDTTTGGLNVVTEANDQINVTRNHAEIGENSRTSDESKPKRIASRKKINVMESLRNIYKHFIDFYYENESYYVMDRILYSINECVRIRYRNKPLNLVQGVLNKESKIKSKMKHLEGIINECVNKNEDNSFVNDGYQLIFQRNVQNEEGTNEQLIKKSDSCNNGDEHEESNLHTNDVNVQNIIDNKNMENIFKSYFILKYFLYIGREIALNNEEYFFLKKKENSFVRFVYSNDEQTYNVYLPHVLYSNAVDEIATASCKDTTTNVKDKSSKGNQPTTNEQVISDKNEQQTQPHEQLRKICYTTFIDDESEPEKDNSENNLSSSSDNEMEETEIAHYYSRERKDKRMKSINLYFDVKGINRKVNITKLQQVSNYSDCKESNDAVALRPNVDEEIERNGNDTTTTAAIGIDTRKASLERSTCESNSVTEKNESFLNTIISDTNDVFIKRTNEKLFSNYKFNCPNSMNLPHCRIIKVGCHNILHMGEIVKYNGEKRIYPCGFVNMRIFFNLPSAYLFHIYKNAIFDDQDEKKKTLQRIFLQIRATYIFSITLKNENFFFSIMLFPLISVDHFSVTDAQKFVLAESHDIQEVYEKFLSLFNFANGDNNVHKSDEYKKYVDKYSHLLELMQSYILKSVQHNVKTVDPHDFFGLTLPCVIYQMKYKLFKYLWKCVNHRVKNYIRRSGKRAAFKRRVKNCTREVIYNDNLLCKYSNLDTSIFKENEKEKEKNMRKTVKYKYNINSAMSYRYLMNISSNSRLYVKKSSIHGYGLYTCEFINEGEPVIEYIGEYIRNIISDKREKYYDKIESSCYMFRLNENIIIDATKWGNVSRFINHSCEPNCFCKIVSCDQNLKHIVIFAKRDIVAHEEITYDYQFGVESEGKKLICLCGSSTCLGRMN</sequence>
<feature type="compositionally biased region" description="Basic and acidic residues" evidence="16">
    <location>
        <begin position="2632"/>
        <end position="2644"/>
    </location>
</feature>
<keyword evidence="12" id="KW-0804">Transcription</keyword>
<feature type="compositionally biased region" description="Basic and acidic residues" evidence="16">
    <location>
        <begin position="784"/>
        <end position="799"/>
    </location>
</feature>
<evidence type="ECO:0000256" key="15">
    <source>
        <dbReference type="PROSITE-ProRule" id="PRU00146"/>
    </source>
</evidence>
<feature type="compositionally biased region" description="Polar residues" evidence="16">
    <location>
        <begin position="1461"/>
        <end position="1471"/>
    </location>
</feature>
<feature type="compositionally biased region" description="Polar residues" evidence="16">
    <location>
        <begin position="2552"/>
        <end position="2571"/>
    </location>
</feature>
<evidence type="ECO:0000256" key="3">
    <source>
        <dbReference type="ARBA" id="ARBA00022679"/>
    </source>
</evidence>
<keyword evidence="6" id="KW-0677">Repeat</keyword>
<keyword evidence="4" id="KW-0949">S-adenosyl-L-methionine</keyword>
<feature type="compositionally biased region" description="Basic and acidic residues" evidence="16">
    <location>
        <begin position="177"/>
        <end position="195"/>
    </location>
</feature>
<feature type="compositionally biased region" description="Polar residues" evidence="16">
    <location>
        <begin position="5002"/>
        <end position="5028"/>
    </location>
</feature>
<keyword evidence="13" id="KW-0539">Nucleus</keyword>
<dbReference type="PANTHER" id="PTHR45888:SF6">
    <property type="entry name" value="HL01030P-RELATED"/>
    <property type="match status" value="1"/>
</dbReference>
<feature type="region of interest" description="Disordered" evidence="16">
    <location>
        <begin position="1408"/>
        <end position="1541"/>
    </location>
</feature>
<feature type="compositionally biased region" description="Polar residues" evidence="16">
    <location>
        <begin position="3926"/>
        <end position="3938"/>
    </location>
</feature>
<feature type="compositionally biased region" description="Polar residues" evidence="16">
    <location>
        <begin position="120"/>
        <end position="131"/>
    </location>
</feature>
<feature type="domain" description="PHD-type" evidence="21">
    <location>
        <begin position="5052"/>
        <end position="5183"/>
    </location>
</feature>
<feature type="region of interest" description="Disordered" evidence="16">
    <location>
        <begin position="3897"/>
        <end position="4125"/>
    </location>
</feature>
<feature type="compositionally biased region" description="Basic and acidic residues" evidence="16">
    <location>
        <begin position="132"/>
        <end position="148"/>
    </location>
</feature>
<dbReference type="GO" id="GO:0044666">
    <property type="term" value="C:MLL3/4 complex"/>
    <property type="evidence" value="ECO:0007669"/>
    <property type="project" value="TreeGrafter"/>
</dbReference>
<evidence type="ECO:0000256" key="16">
    <source>
        <dbReference type="SAM" id="MobiDB-lite"/>
    </source>
</evidence>
<evidence type="ECO:0000313" key="22">
    <source>
        <dbReference type="EMBL" id="ANQ09312.1"/>
    </source>
</evidence>
<dbReference type="RefSeq" id="XP_019916007.1">
    <property type="nucleotide sequence ID" value="XM_020060177.1"/>
</dbReference>
<evidence type="ECO:0000256" key="5">
    <source>
        <dbReference type="ARBA" id="ARBA00022723"/>
    </source>
</evidence>
<feature type="region of interest" description="Disordered" evidence="16">
    <location>
        <begin position="773"/>
        <end position="960"/>
    </location>
</feature>
<feature type="compositionally biased region" description="Basic and acidic residues" evidence="16">
    <location>
        <begin position="4106"/>
        <end position="4125"/>
    </location>
</feature>
<dbReference type="PROSITE" id="PS50014">
    <property type="entry name" value="BROMODOMAIN_2"/>
    <property type="match status" value="1"/>
</dbReference>
<dbReference type="PROSITE" id="PS50868">
    <property type="entry name" value="POST_SET"/>
    <property type="match status" value="1"/>
</dbReference>
<evidence type="ECO:0000256" key="14">
    <source>
        <dbReference type="PROSITE-ProRule" id="PRU00035"/>
    </source>
</evidence>
<feature type="compositionally biased region" description="Basic residues" evidence="16">
    <location>
        <begin position="478"/>
        <end position="488"/>
    </location>
</feature>
<feature type="compositionally biased region" description="Low complexity" evidence="16">
    <location>
        <begin position="2150"/>
        <end position="2164"/>
    </location>
</feature>
<dbReference type="PROSITE" id="PS50280">
    <property type="entry name" value="SET"/>
    <property type="match status" value="1"/>
</dbReference>
<dbReference type="GO" id="GO:0003713">
    <property type="term" value="F:transcription coactivator activity"/>
    <property type="evidence" value="ECO:0007669"/>
    <property type="project" value="TreeGrafter"/>
</dbReference>
<keyword evidence="9" id="KW-0156">Chromatin regulator</keyword>
<feature type="domain" description="PHD-type" evidence="18">
    <location>
        <begin position="1663"/>
        <end position="1721"/>
    </location>
</feature>
<comment type="subcellular location">
    <subcellularLocation>
        <location evidence="1">Nucleus</location>
    </subcellularLocation>
</comment>
<reference evidence="23" key="1">
    <citation type="submission" date="2016-06" db="EMBL/GenBank/DDBJ databases">
        <title>First high quality genome sequence of Plasmodium coatneyi using continuous long reads from single molecule, real-time sequencing.</title>
        <authorList>
            <person name="Chien J.-T."/>
            <person name="Pakala S.B."/>
            <person name="Geraldo J.A."/>
            <person name="Lapp S.A."/>
            <person name="Barnwell J.W."/>
            <person name="Kissinger J.C."/>
            <person name="Galinski M.R."/>
            <person name="Humphrey J.C."/>
        </authorList>
    </citation>
    <scope>NUCLEOTIDE SEQUENCE [LARGE SCALE GENOMIC DNA]</scope>
    <source>
        <strain evidence="23">Hackeri</strain>
    </source>
</reference>
<dbReference type="SUPFAM" id="SSF57903">
    <property type="entry name" value="FYVE/PHD zinc finger"/>
    <property type="match status" value="1"/>
</dbReference>
<feature type="region of interest" description="Disordered" evidence="16">
    <location>
        <begin position="1"/>
        <end position="30"/>
    </location>
</feature>
<evidence type="ECO:0000313" key="23">
    <source>
        <dbReference type="Proteomes" id="UP000092716"/>
    </source>
</evidence>
<dbReference type="PROSITE" id="PS50016">
    <property type="entry name" value="ZF_PHD_2"/>
    <property type="match status" value="1"/>
</dbReference>